<dbReference type="InterPro" id="IPR020449">
    <property type="entry name" value="Tscrpt_reg_AraC-type_HTH"/>
</dbReference>
<feature type="domain" description="HTH araC/xylS-type" evidence="4">
    <location>
        <begin position="223"/>
        <end position="321"/>
    </location>
</feature>
<gene>
    <name evidence="5" type="ORF">GCM10022278_07790</name>
</gene>
<keyword evidence="6" id="KW-1185">Reference proteome</keyword>
<comment type="caution">
    <text evidence="5">The sequence shown here is derived from an EMBL/GenBank/DDBJ whole genome shotgun (WGS) entry which is preliminary data.</text>
</comment>
<dbReference type="InterPro" id="IPR018060">
    <property type="entry name" value="HTH_AraC"/>
</dbReference>
<proteinExistence type="predicted"/>
<name>A0ABP7NPI1_9GAMM</name>
<dbReference type="InterPro" id="IPR009057">
    <property type="entry name" value="Homeodomain-like_sf"/>
</dbReference>
<keyword evidence="3" id="KW-0804">Transcription</keyword>
<evidence type="ECO:0000259" key="4">
    <source>
        <dbReference type="PROSITE" id="PS01124"/>
    </source>
</evidence>
<dbReference type="Gene3D" id="3.40.50.880">
    <property type="match status" value="1"/>
</dbReference>
<keyword evidence="1" id="KW-0805">Transcription regulation</keyword>
<protein>
    <submittedName>
        <fullName evidence="5">GlxA family transcriptional regulator</fullName>
    </submittedName>
</protein>
<dbReference type="CDD" id="cd03138">
    <property type="entry name" value="GATase1_AraC_2"/>
    <property type="match status" value="1"/>
</dbReference>
<dbReference type="InterPro" id="IPR002818">
    <property type="entry name" value="DJ-1/PfpI"/>
</dbReference>
<dbReference type="SUPFAM" id="SSF46689">
    <property type="entry name" value="Homeodomain-like"/>
    <property type="match status" value="2"/>
</dbReference>
<dbReference type="InterPro" id="IPR018062">
    <property type="entry name" value="HTH_AraC-typ_CS"/>
</dbReference>
<dbReference type="PROSITE" id="PS00041">
    <property type="entry name" value="HTH_ARAC_FAMILY_1"/>
    <property type="match status" value="1"/>
</dbReference>
<dbReference type="InterPro" id="IPR052158">
    <property type="entry name" value="INH-QAR"/>
</dbReference>
<dbReference type="InterPro" id="IPR029062">
    <property type="entry name" value="Class_I_gatase-like"/>
</dbReference>
<dbReference type="Gene3D" id="1.10.10.60">
    <property type="entry name" value="Homeodomain-like"/>
    <property type="match status" value="2"/>
</dbReference>
<evidence type="ECO:0000313" key="5">
    <source>
        <dbReference type="EMBL" id="GAA3951052.1"/>
    </source>
</evidence>
<dbReference type="PANTHER" id="PTHR43130">
    <property type="entry name" value="ARAC-FAMILY TRANSCRIPTIONAL REGULATOR"/>
    <property type="match status" value="1"/>
</dbReference>
<dbReference type="Pfam" id="PF01965">
    <property type="entry name" value="DJ-1_PfpI"/>
    <property type="match status" value="1"/>
</dbReference>
<dbReference type="PANTHER" id="PTHR43130:SF11">
    <property type="entry name" value="TRANSCRIPTIONAL REGULATORY PROTEIN"/>
    <property type="match status" value="1"/>
</dbReference>
<evidence type="ECO:0000256" key="3">
    <source>
        <dbReference type="ARBA" id="ARBA00023163"/>
    </source>
</evidence>
<evidence type="ECO:0000256" key="1">
    <source>
        <dbReference type="ARBA" id="ARBA00023015"/>
    </source>
</evidence>
<evidence type="ECO:0000313" key="6">
    <source>
        <dbReference type="Proteomes" id="UP001501337"/>
    </source>
</evidence>
<dbReference type="SMART" id="SM00342">
    <property type="entry name" value="HTH_ARAC"/>
    <property type="match status" value="1"/>
</dbReference>
<dbReference type="Pfam" id="PF12833">
    <property type="entry name" value="HTH_18"/>
    <property type="match status" value="1"/>
</dbReference>
<evidence type="ECO:0000256" key="2">
    <source>
        <dbReference type="ARBA" id="ARBA00023125"/>
    </source>
</evidence>
<keyword evidence="2" id="KW-0238">DNA-binding</keyword>
<dbReference type="PROSITE" id="PS01124">
    <property type="entry name" value="HTH_ARAC_FAMILY_2"/>
    <property type="match status" value="1"/>
</dbReference>
<dbReference type="RefSeq" id="WP_344803459.1">
    <property type="nucleotide sequence ID" value="NZ_BAABBO010000001.1"/>
</dbReference>
<organism evidence="5 6">
    <name type="scientific">Allohahella marinimesophila</name>
    <dbReference type="NCBI Taxonomy" id="1054972"/>
    <lineage>
        <taxon>Bacteria</taxon>
        <taxon>Pseudomonadati</taxon>
        <taxon>Pseudomonadota</taxon>
        <taxon>Gammaproteobacteria</taxon>
        <taxon>Oceanospirillales</taxon>
        <taxon>Hahellaceae</taxon>
        <taxon>Allohahella</taxon>
    </lineage>
</organism>
<dbReference type="Proteomes" id="UP001501337">
    <property type="component" value="Unassembled WGS sequence"/>
</dbReference>
<dbReference type="EMBL" id="BAABBO010000001">
    <property type="protein sequence ID" value="GAA3951052.1"/>
    <property type="molecule type" value="Genomic_DNA"/>
</dbReference>
<accession>A0ABP7NPI1</accession>
<sequence length="326" mass="35993">MIKVVVAGFDGCLASALTGAADVFRLAGVTWERLHGEISKHLFEVQIASVGGEDIHCTSGIVIKPHMALEHIEACDLVLVPTIGGRLDRVLASSGEVAAHLRRLAAGGSDLASNDTGAFLLAESGLLDGRKATTHWGFTAEFRARYPQVRLQTEKLITTDGQVFCAGGGSAWLDLVFFLIERYHGYEIARTTARVFVFDYGRNNQSAYSSLQARFNHRDEPVSVAQAYIQSHYAEPILVTSLAALVNLSERTFKRRFKQATGLPPRSYLQKVRIDSARRLLERSRENVDQIALSVGYSESASFNRLFKREVGMSPGHYRSKFSRTV</sequence>
<reference evidence="6" key="1">
    <citation type="journal article" date="2019" name="Int. J. Syst. Evol. Microbiol.">
        <title>The Global Catalogue of Microorganisms (GCM) 10K type strain sequencing project: providing services to taxonomists for standard genome sequencing and annotation.</title>
        <authorList>
            <consortium name="The Broad Institute Genomics Platform"/>
            <consortium name="The Broad Institute Genome Sequencing Center for Infectious Disease"/>
            <person name="Wu L."/>
            <person name="Ma J."/>
        </authorList>
    </citation>
    <scope>NUCLEOTIDE SEQUENCE [LARGE SCALE GENOMIC DNA]</scope>
    <source>
        <strain evidence="6">JCM 17555</strain>
    </source>
</reference>
<dbReference type="SUPFAM" id="SSF52317">
    <property type="entry name" value="Class I glutamine amidotransferase-like"/>
    <property type="match status" value="1"/>
</dbReference>
<dbReference type="PRINTS" id="PR00032">
    <property type="entry name" value="HTHARAC"/>
</dbReference>